<evidence type="ECO:0000256" key="4">
    <source>
        <dbReference type="ARBA" id="ARBA00022692"/>
    </source>
</evidence>
<keyword evidence="2" id="KW-0813">Transport</keyword>
<dbReference type="Proteomes" id="UP000000323">
    <property type="component" value="Chromosome 1"/>
</dbReference>
<dbReference type="GO" id="GO:0016787">
    <property type="term" value="F:hydrolase activity"/>
    <property type="evidence" value="ECO:0007669"/>
    <property type="project" value="UniProtKB-KW"/>
</dbReference>
<feature type="transmembrane region" description="Helical" evidence="8">
    <location>
        <begin position="44"/>
        <end position="67"/>
    </location>
</feature>
<dbReference type="GO" id="GO:0008324">
    <property type="term" value="F:monoatomic cation transmembrane transporter activity"/>
    <property type="evidence" value="ECO:0007669"/>
    <property type="project" value="InterPro"/>
</dbReference>
<evidence type="ECO:0000256" key="6">
    <source>
        <dbReference type="ARBA" id="ARBA00023065"/>
    </source>
</evidence>
<feature type="transmembrane region" description="Helical" evidence="8">
    <location>
        <begin position="379"/>
        <end position="399"/>
    </location>
</feature>
<evidence type="ECO:0000256" key="2">
    <source>
        <dbReference type="ARBA" id="ARBA00022448"/>
    </source>
</evidence>
<dbReference type="EC" id="3.6.3.14" evidence="9"/>
<dbReference type="Pfam" id="PF02386">
    <property type="entry name" value="TrkH"/>
    <property type="match status" value="1"/>
</dbReference>
<evidence type="ECO:0000313" key="10">
    <source>
        <dbReference type="Proteomes" id="UP000000323"/>
    </source>
</evidence>
<name>D1CF40_THET1</name>
<sequence length="417" mass="45075">MLPVSSNHGWTSPLVALFTSTSAVCVTGLVVVDTGTYWSPFGQLVILLLMEVGGLGFVVGATALVLLGKGRLGFQEREIVRQTGTTLILGGQSSFVTRAVTLALVGQLAGAILLLIRFIPEFGLIRGIWMSIFHSVAAFTNGSFDLFGDYRSLAGYRSDPLVLLTIAMLIIAGGTSLLVAEDLWRHRSWRKFTLDTKIIVIGIPTLLILGTVFIMLIESKNPNTLGNRPLGEQLLNSFFHSSAARTAGFTTWNFGLSDDRTLFFVIGLMFIGSAPGSMAGGIKITTMAIILAVAWSNILGRRDTELMRRRVPQEQVGQALTVALLGVLLIVTIALTISLLERARFRDDFIKVLFEVTSAFGTVGLSTGITPELSAPSQILLIITMFVGRLGPVTLATSLSHRSQSKYRFPIESVRIG</sequence>
<feature type="transmembrane region" description="Helical" evidence="8">
    <location>
        <begin position="12"/>
        <end position="32"/>
    </location>
</feature>
<keyword evidence="5 8" id="KW-1133">Transmembrane helix</keyword>
<dbReference type="OrthoDB" id="9810952at2"/>
<evidence type="ECO:0000256" key="7">
    <source>
        <dbReference type="ARBA" id="ARBA00023136"/>
    </source>
</evidence>
<feature type="transmembrane region" description="Helical" evidence="8">
    <location>
        <begin position="316"/>
        <end position="340"/>
    </location>
</feature>
<feature type="transmembrane region" description="Helical" evidence="8">
    <location>
        <begin position="123"/>
        <end position="141"/>
    </location>
</feature>
<reference evidence="10" key="1">
    <citation type="journal article" date="2010" name="Stand. Genomic Sci.">
        <title>Complete genome sequence of 'Thermobaculum terrenum' type strain (YNP1).</title>
        <authorList>
            <person name="Kiss H."/>
            <person name="Cleland D."/>
            <person name="Lapidus A."/>
            <person name="Lucas S."/>
            <person name="Glavina Del Rio T."/>
            <person name="Nolan M."/>
            <person name="Tice H."/>
            <person name="Han C."/>
            <person name="Goodwin L."/>
            <person name="Pitluck S."/>
            <person name="Liolios K."/>
            <person name="Ivanova N."/>
            <person name="Mavromatis K."/>
            <person name="Ovchinnikova G."/>
            <person name="Pati A."/>
            <person name="Chen A."/>
            <person name="Palaniappan K."/>
            <person name="Land M."/>
            <person name="Hauser L."/>
            <person name="Chang Y."/>
            <person name="Jeffries C."/>
            <person name="Lu M."/>
            <person name="Brettin T."/>
            <person name="Detter J."/>
            <person name="Goker M."/>
            <person name="Tindall B."/>
            <person name="Beck B."/>
            <person name="McDermott T."/>
            <person name="Woyke T."/>
            <person name="Bristow J."/>
            <person name="Eisen J."/>
            <person name="Markowitz V."/>
            <person name="Hugenholtz P."/>
            <person name="Kyrpides N."/>
            <person name="Klenk H."/>
            <person name="Cheng J."/>
        </authorList>
    </citation>
    <scope>NUCLEOTIDE SEQUENCE [LARGE SCALE GENOMIC DNA]</scope>
    <source>
        <strain evidence="10">ATCC BAA-798 / YNP1</strain>
    </source>
</reference>
<dbReference type="AlphaFoldDB" id="D1CF40"/>
<feature type="transmembrane region" description="Helical" evidence="8">
    <location>
        <begin position="161"/>
        <end position="180"/>
    </location>
</feature>
<comment type="subcellular location">
    <subcellularLocation>
        <location evidence="1">Cell membrane</location>
        <topology evidence="1">Multi-pass membrane protein</topology>
    </subcellularLocation>
</comment>
<dbReference type="eggNOG" id="COG0168">
    <property type="taxonomic scope" value="Bacteria"/>
</dbReference>
<feature type="transmembrane region" description="Helical" evidence="8">
    <location>
        <begin position="95"/>
        <end position="116"/>
    </location>
</feature>
<accession>D1CF40</accession>
<dbReference type="InterPro" id="IPR003445">
    <property type="entry name" value="Cat_transpt"/>
</dbReference>
<dbReference type="HOGENOM" id="CLU_026429_0_1_0"/>
<keyword evidence="7 8" id="KW-0472">Membrane</keyword>
<feature type="transmembrane region" description="Helical" evidence="8">
    <location>
        <begin position="262"/>
        <end position="295"/>
    </location>
</feature>
<dbReference type="GO" id="GO:0005886">
    <property type="term" value="C:plasma membrane"/>
    <property type="evidence" value="ECO:0007669"/>
    <property type="project" value="UniProtKB-SubCell"/>
</dbReference>
<organism evidence="9 10">
    <name type="scientific">Thermobaculum terrenum (strain ATCC BAA-798 / CCMEE 7001 / YNP1)</name>
    <dbReference type="NCBI Taxonomy" id="525904"/>
    <lineage>
        <taxon>Bacteria</taxon>
        <taxon>Bacillati</taxon>
        <taxon>Chloroflexota</taxon>
        <taxon>Chloroflexia</taxon>
        <taxon>Candidatus Thermobaculales</taxon>
        <taxon>Candidatus Thermobaculaceae</taxon>
        <taxon>Thermobaculum</taxon>
    </lineage>
</organism>
<dbReference type="PANTHER" id="PTHR32024:SF1">
    <property type="entry name" value="KTR SYSTEM POTASSIUM UPTAKE PROTEIN B"/>
    <property type="match status" value="1"/>
</dbReference>
<dbReference type="STRING" id="525904.Tter_0628"/>
<gene>
    <name evidence="9" type="ordered locus">Tter_0628</name>
</gene>
<dbReference type="PANTHER" id="PTHR32024">
    <property type="entry name" value="TRK SYSTEM POTASSIUM UPTAKE PROTEIN TRKG-RELATED"/>
    <property type="match status" value="1"/>
</dbReference>
<evidence type="ECO:0000256" key="3">
    <source>
        <dbReference type="ARBA" id="ARBA00022475"/>
    </source>
</evidence>
<keyword evidence="10" id="KW-1185">Reference proteome</keyword>
<keyword evidence="9" id="KW-0378">Hydrolase</keyword>
<dbReference type="KEGG" id="ttr:Tter_0628"/>
<proteinExistence type="predicted"/>
<evidence type="ECO:0000256" key="8">
    <source>
        <dbReference type="SAM" id="Phobius"/>
    </source>
</evidence>
<keyword evidence="4 8" id="KW-0812">Transmembrane</keyword>
<evidence type="ECO:0000256" key="1">
    <source>
        <dbReference type="ARBA" id="ARBA00004651"/>
    </source>
</evidence>
<feature type="transmembrane region" description="Helical" evidence="8">
    <location>
        <begin position="192"/>
        <end position="217"/>
    </location>
</feature>
<evidence type="ECO:0000256" key="5">
    <source>
        <dbReference type="ARBA" id="ARBA00022989"/>
    </source>
</evidence>
<keyword evidence="6" id="KW-0406">Ion transport</keyword>
<dbReference type="GO" id="GO:0030001">
    <property type="term" value="P:metal ion transport"/>
    <property type="evidence" value="ECO:0007669"/>
    <property type="project" value="UniProtKB-ARBA"/>
</dbReference>
<dbReference type="EMBL" id="CP001825">
    <property type="protein sequence ID" value="ACZ41546.1"/>
    <property type="molecule type" value="Genomic_DNA"/>
</dbReference>
<evidence type="ECO:0000313" key="9">
    <source>
        <dbReference type="EMBL" id="ACZ41546.1"/>
    </source>
</evidence>
<keyword evidence="3" id="KW-1003">Cell membrane</keyword>
<protein>
    <submittedName>
        <fullName evidence="9">H(+)-transporting two-sector ATPase</fullName>
        <ecNumber evidence="9">3.6.3.14</ecNumber>
    </submittedName>
</protein>